<dbReference type="GO" id="GO:0009306">
    <property type="term" value="P:protein secretion"/>
    <property type="evidence" value="ECO:0007669"/>
    <property type="project" value="InterPro"/>
</dbReference>
<dbReference type="NCBIfam" id="NF037980">
    <property type="entry name" value="T2SS_GspK"/>
    <property type="match status" value="1"/>
</dbReference>
<comment type="similarity">
    <text evidence="2 10">Belongs to the GSP K family.</text>
</comment>
<evidence type="ECO:0000256" key="10">
    <source>
        <dbReference type="PIRNR" id="PIRNR002786"/>
    </source>
</evidence>
<dbReference type="PIRSF" id="PIRSF002786">
    <property type="entry name" value="XcpX"/>
    <property type="match status" value="1"/>
</dbReference>
<keyword evidence="14" id="KW-1185">Reference proteome</keyword>
<dbReference type="Proteomes" id="UP000199759">
    <property type="component" value="Unassembled WGS sequence"/>
</dbReference>
<gene>
    <name evidence="13" type="ORF">SAMN04488568_101208</name>
</gene>
<proteinExistence type="inferred from homology"/>
<name>A0A1G9LVC2_9PROT</name>
<evidence type="ECO:0000256" key="1">
    <source>
        <dbReference type="ARBA" id="ARBA00004533"/>
    </source>
</evidence>
<keyword evidence="7" id="KW-0653">Protein transport</keyword>
<evidence type="ECO:0000313" key="14">
    <source>
        <dbReference type="Proteomes" id="UP000199759"/>
    </source>
</evidence>
<keyword evidence="8" id="KW-1133">Transmembrane helix</keyword>
<evidence type="ECO:0000256" key="7">
    <source>
        <dbReference type="ARBA" id="ARBA00022927"/>
    </source>
</evidence>
<dbReference type="EMBL" id="FNHG01000001">
    <property type="protein sequence ID" value="SDL65385.1"/>
    <property type="molecule type" value="Genomic_DNA"/>
</dbReference>
<dbReference type="InterPro" id="IPR005628">
    <property type="entry name" value="GspK"/>
</dbReference>
<evidence type="ECO:0000256" key="4">
    <source>
        <dbReference type="ARBA" id="ARBA00022475"/>
    </source>
</evidence>
<dbReference type="STRING" id="144026.SAMN04488568_101208"/>
<evidence type="ECO:0000256" key="9">
    <source>
        <dbReference type="ARBA" id="ARBA00023136"/>
    </source>
</evidence>
<reference evidence="13 14" key="1">
    <citation type="submission" date="2016-10" db="EMBL/GenBank/DDBJ databases">
        <authorList>
            <person name="de Groot N.N."/>
        </authorList>
    </citation>
    <scope>NUCLEOTIDE SEQUENCE [LARGE SCALE GENOMIC DNA]</scope>
    <source>
        <strain evidence="13 14">DSM 16077</strain>
    </source>
</reference>
<organism evidence="13 14">
    <name type="scientific">Maricaulis salignorans</name>
    <dbReference type="NCBI Taxonomy" id="144026"/>
    <lineage>
        <taxon>Bacteria</taxon>
        <taxon>Pseudomonadati</taxon>
        <taxon>Pseudomonadota</taxon>
        <taxon>Alphaproteobacteria</taxon>
        <taxon>Maricaulales</taxon>
        <taxon>Maricaulaceae</taxon>
        <taxon>Maricaulis</taxon>
    </lineage>
</organism>
<dbReference type="InterPro" id="IPR049031">
    <property type="entry name" value="T2SSK_SAM-like_1st"/>
</dbReference>
<feature type="domain" description="T2SS protein K first SAM-like" evidence="12">
    <location>
        <begin position="105"/>
        <end position="214"/>
    </location>
</feature>
<dbReference type="PANTHER" id="PTHR38831:SF1">
    <property type="entry name" value="TYPE II SECRETION SYSTEM PROTEIN K-RELATED"/>
    <property type="match status" value="1"/>
</dbReference>
<accession>A0A1G9LVC2</accession>
<dbReference type="GO" id="GO:0005886">
    <property type="term" value="C:plasma membrane"/>
    <property type="evidence" value="ECO:0007669"/>
    <property type="project" value="UniProtKB-SubCell"/>
</dbReference>
<keyword evidence="5 10" id="KW-0997">Cell inner membrane</keyword>
<protein>
    <recommendedName>
        <fullName evidence="10">Type II secretion system protein K</fullName>
    </recommendedName>
</protein>
<dbReference type="PANTHER" id="PTHR38831">
    <property type="entry name" value="TYPE II SECRETION SYSTEM PROTEIN K"/>
    <property type="match status" value="1"/>
</dbReference>
<dbReference type="SUPFAM" id="SSF54523">
    <property type="entry name" value="Pili subunits"/>
    <property type="match status" value="1"/>
</dbReference>
<evidence type="ECO:0000256" key="6">
    <source>
        <dbReference type="ARBA" id="ARBA00022692"/>
    </source>
</evidence>
<dbReference type="Pfam" id="PF21687">
    <property type="entry name" value="T2SSK_1st"/>
    <property type="match status" value="1"/>
</dbReference>
<evidence type="ECO:0000259" key="12">
    <source>
        <dbReference type="Pfam" id="PF21687"/>
    </source>
</evidence>
<evidence type="ECO:0000256" key="3">
    <source>
        <dbReference type="ARBA" id="ARBA00022448"/>
    </source>
</evidence>
<dbReference type="AlphaFoldDB" id="A0A1G9LVC2"/>
<dbReference type="RefSeq" id="WP_176780186.1">
    <property type="nucleotide sequence ID" value="NZ_FNHG01000001.1"/>
</dbReference>
<evidence type="ECO:0000313" key="13">
    <source>
        <dbReference type="EMBL" id="SDL65385.1"/>
    </source>
</evidence>
<dbReference type="InterPro" id="IPR049179">
    <property type="entry name" value="T2SSK_SAM-like_2nd"/>
</dbReference>
<dbReference type="InterPro" id="IPR038072">
    <property type="entry name" value="GspK_central_sf"/>
</dbReference>
<evidence type="ECO:0000259" key="11">
    <source>
        <dbReference type="Pfam" id="PF03934"/>
    </source>
</evidence>
<feature type="domain" description="T2SS protein K second SAM-like" evidence="11">
    <location>
        <begin position="221"/>
        <end position="286"/>
    </location>
</feature>
<evidence type="ECO:0000256" key="5">
    <source>
        <dbReference type="ARBA" id="ARBA00022519"/>
    </source>
</evidence>
<keyword evidence="6" id="KW-0812">Transmembrane</keyword>
<dbReference type="Gene3D" id="3.30.1300.30">
    <property type="entry name" value="GSPII I/J protein-like"/>
    <property type="match status" value="1"/>
</dbReference>
<evidence type="ECO:0000256" key="2">
    <source>
        <dbReference type="ARBA" id="ARBA00007246"/>
    </source>
</evidence>
<sequence>MIGRADKQAGAALITAILLVALMSSLALAMTSGMRFSLRQAANMEVRDQAHWYVLGARDYAEALLLRALDDPSQAFRPDAGWLNTPRVFPIEGGQITGEIRDAHNCFNPNALVTADAQGRLAINADQQPQFERLLRETGIPAGQAVQIAAATADWLDSDLRPVTSGAEDDIYLRDGRAYRTGNTYLSEAGELRAVAGVTTDAYSRVAPLICAFPGAVPLALDINTLRLDQAPLLMAALNGALTRAEAETVLLQRPAAGYADIEAFWATDIMRALELDAAERPELGVSSRYFEIDITVQYAGIRYALREQIEVSGGRQITRVTQRHGMFQ</sequence>
<evidence type="ECO:0000256" key="8">
    <source>
        <dbReference type="ARBA" id="ARBA00022989"/>
    </source>
</evidence>
<keyword evidence="3 10" id="KW-0813">Transport</keyword>
<dbReference type="Pfam" id="PF03934">
    <property type="entry name" value="T2SSK"/>
    <property type="match status" value="1"/>
</dbReference>
<dbReference type="SUPFAM" id="SSF158544">
    <property type="entry name" value="GspK insert domain-like"/>
    <property type="match status" value="2"/>
</dbReference>
<comment type="subcellular location">
    <subcellularLocation>
        <location evidence="1 10">Cell inner membrane</location>
    </subcellularLocation>
</comment>
<dbReference type="InterPro" id="IPR045584">
    <property type="entry name" value="Pilin-like"/>
</dbReference>
<keyword evidence="9 10" id="KW-0472">Membrane</keyword>
<keyword evidence="4 10" id="KW-1003">Cell membrane</keyword>
<dbReference type="Gene3D" id="1.10.40.60">
    <property type="entry name" value="EpsJ-like"/>
    <property type="match status" value="2"/>
</dbReference>